<keyword evidence="4 6" id="KW-1133">Transmembrane helix</keyword>
<gene>
    <name evidence="7" type="ORF">EDX97_01260</name>
</gene>
<dbReference type="EMBL" id="RJQC01000001">
    <property type="protein sequence ID" value="RNM31224.1"/>
    <property type="molecule type" value="Genomic_DNA"/>
</dbReference>
<dbReference type="Gene3D" id="1.20.58.340">
    <property type="entry name" value="Magnesium transport protein CorA, transmembrane region"/>
    <property type="match status" value="1"/>
</dbReference>
<dbReference type="OrthoDB" id="9803416at2"/>
<comment type="subcellular location">
    <subcellularLocation>
        <location evidence="1">Membrane</location>
        <topology evidence="1">Multi-pass membrane protein</topology>
    </subcellularLocation>
</comment>
<feature type="transmembrane region" description="Helical" evidence="6">
    <location>
        <begin position="286"/>
        <end position="304"/>
    </location>
</feature>
<comment type="caution">
    <text evidence="7">The sequence shown here is derived from an EMBL/GenBank/DDBJ whole genome shotgun (WGS) entry which is preliminary data.</text>
</comment>
<keyword evidence="5 6" id="KW-0472">Membrane</keyword>
<dbReference type="InterPro" id="IPR002523">
    <property type="entry name" value="MgTranspt_CorA/ZnTranspt_ZntB"/>
</dbReference>
<name>A0A3N0I2I0_9FIRM</name>
<dbReference type="InterPro" id="IPR045863">
    <property type="entry name" value="CorA_TM1_TM2"/>
</dbReference>
<evidence type="ECO:0000313" key="8">
    <source>
        <dbReference type="Proteomes" id="UP000276568"/>
    </source>
</evidence>
<evidence type="ECO:0000256" key="3">
    <source>
        <dbReference type="ARBA" id="ARBA00022692"/>
    </source>
</evidence>
<keyword evidence="3 6" id="KW-0812">Transmembrane</keyword>
<dbReference type="RefSeq" id="WP_128519390.1">
    <property type="nucleotide sequence ID" value="NZ_CAUWBR010000046.1"/>
</dbReference>
<protein>
    <submittedName>
        <fullName evidence="7">Magnesium transporter CorA family protein</fullName>
    </submittedName>
</protein>
<proteinExistence type="inferred from homology"/>
<sequence length="310" mass="36010">MIEYFKTTEEGTQQLDMPERGCWINCVAPSMEEKRFLTDHVGVLPEFVQSSLDEEESSHIDYDDDLEQTLVIIDYPSMKGIDSGANEYFTCPLGVVLMHGYIITISLYESWSINTLRRHLGKFVDTRLKTRFLLTLCLYISQRFLMCLRQIDRLSTQTEQDLQEDLDNDGLLRLLGLEKSLVYFSTSLKSDETTLNRIHRGKQIKLYEEDEELWEDVMIEMNQANEMCNIYSGILSQMRETYNSIISNNLNQVMKLLAIVTIVLSLPNIVYAFYGMNVRLPLPYVWFPTLVSVLLCVGSLIWLLNSKRFK</sequence>
<evidence type="ECO:0000256" key="6">
    <source>
        <dbReference type="SAM" id="Phobius"/>
    </source>
</evidence>
<dbReference type="Proteomes" id="UP000276568">
    <property type="component" value="Unassembled WGS sequence"/>
</dbReference>
<dbReference type="GO" id="GO:0046873">
    <property type="term" value="F:metal ion transmembrane transporter activity"/>
    <property type="evidence" value="ECO:0007669"/>
    <property type="project" value="InterPro"/>
</dbReference>
<dbReference type="SUPFAM" id="SSF143865">
    <property type="entry name" value="CorA soluble domain-like"/>
    <property type="match status" value="1"/>
</dbReference>
<dbReference type="PANTHER" id="PTHR47891:SF2">
    <property type="entry name" value="MAGNESIUM AND COBALT TRANSPORTER"/>
    <property type="match status" value="1"/>
</dbReference>
<dbReference type="InterPro" id="IPR047199">
    <property type="entry name" value="CorA-like"/>
</dbReference>
<organism evidence="7 8">
    <name type="scientific">Absicoccus porci</name>
    <dbReference type="NCBI Taxonomy" id="2486576"/>
    <lineage>
        <taxon>Bacteria</taxon>
        <taxon>Bacillati</taxon>
        <taxon>Bacillota</taxon>
        <taxon>Erysipelotrichia</taxon>
        <taxon>Erysipelotrichales</taxon>
        <taxon>Erysipelotrichaceae</taxon>
        <taxon>Absicoccus</taxon>
    </lineage>
</organism>
<evidence type="ECO:0000256" key="4">
    <source>
        <dbReference type="ARBA" id="ARBA00022989"/>
    </source>
</evidence>
<dbReference type="AlphaFoldDB" id="A0A3N0I2I0"/>
<comment type="similarity">
    <text evidence="2">Belongs to the CorA metal ion transporter (MIT) (TC 1.A.35) family.</text>
</comment>
<accession>A0A3N0I2I0</accession>
<dbReference type="GO" id="GO:0016020">
    <property type="term" value="C:membrane"/>
    <property type="evidence" value="ECO:0007669"/>
    <property type="project" value="UniProtKB-SubCell"/>
</dbReference>
<dbReference type="Gene3D" id="3.30.460.20">
    <property type="entry name" value="CorA soluble domain-like"/>
    <property type="match status" value="1"/>
</dbReference>
<dbReference type="PANTHER" id="PTHR47891">
    <property type="entry name" value="TRANSPORTER-RELATED"/>
    <property type="match status" value="1"/>
</dbReference>
<feature type="transmembrane region" description="Helical" evidence="6">
    <location>
        <begin position="256"/>
        <end position="274"/>
    </location>
</feature>
<evidence type="ECO:0000256" key="5">
    <source>
        <dbReference type="ARBA" id="ARBA00023136"/>
    </source>
</evidence>
<evidence type="ECO:0000256" key="1">
    <source>
        <dbReference type="ARBA" id="ARBA00004141"/>
    </source>
</evidence>
<keyword evidence="8" id="KW-1185">Reference proteome</keyword>
<evidence type="ECO:0000313" key="7">
    <source>
        <dbReference type="EMBL" id="RNM31224.1"/>
    </source>
</evidence>
<dbReference type="InterPro" id="IPR045861">
    <property type="entry name" value="CorA_cytoplasmic_dom"/>
</dbReference>
<reference evidence="7 8" key="1">
    <citation type="submission" date="2018-11" db="EMBL/GenBank/DDBJ databases">
        <title>Clostridium sp. nov., a member of the family Erysipelotrichaceae isolated from pig faeces.</title>
        <authorList>
            <person name="Chang Y.-H."/>
        </authorList>
    </citation>
    <scope>NUCLEOTIDE SEQUENCE [LARGE SCALE GENOMIC DNA]</scope>
    <source>
        <strain evidence="7 8">YH-panp20</strain>
    </source>
</reference>
<dbReference type="Pfam" id="PF01544">
    <property type="entry name" value="CorA"/>
    <property type="match status" value="1"/>
</dbReference>
<evidence type="ECO:0000256" key="2">
    <source>
        <dbReference type="ARBA" id="ARBA00009765"/>
    </source>
</evidence>
<dbReference type="SUPFAM" id="SSF144083">
    <property type="entry name" value="Magnesium transport protein CorA, transmembrane region"/>
    <property type="match status" value="1"/>
</dbReference>
<dbReference type="CDD" id="cd12827">
    <property type="entry name" value="EcCorA_ZntB-like_u2"/>
    <property type="match status" value="1"/>
</dbReference>